<evidence type="ECO:0000256" key="1">
    <source>
        <dbReference type="ARBA" id="ARBA00004141"/>
    </source>
</evidence>
<comment type="subcellular location">
    <subcellularLocation>
        <location evidence="1">Membrane</location>
        <topology evidence="1">Multi-pass membrane protein</topology>
    </subcellularLocation>
</comment>
<keyword evidence="3 5" id="KW-1133">Transmembrane helix</keyword>
<accession>A0A5R9FCN4</accession>
<protein>
    <submittedName>
        <fullName evidence="6">DoxX family protein</fullName>
    </submittedName>
</protein>
<feature type="transmembrane region" description="Helical" evidence="5">
    <location>
        <begin position="86"/>
        <end position="112"/>
    </location>
</feature>
<dbReference type="Pfam" id="PF07681">
    <property type="entry name" value="DoxX"/>
    <property type="match status" value="1"/>
</dbReference>
<keyword evidence="7" id="KW-1185">Reference proteome</keyword>
<dbReference type="PANTHER" id="PTHR39157:SF1">
    <property type="entry name" value="DOXX FAMILY PROTEIN"/>
    <property type="match status" value="1"/>
</dbReference>
<evidence type="ECO:0000313" key="7">
    <source>
        <dbReference type="Proteomes" id="UP000308230"/>
    </source>
</evidence>
<dbReference type="GO" id="GO:0016020">
    <property type="term" value="C:membrane"/>
    <property type="evidence" value="ECO:0007669"/>
    <property type="project" value="UniProtKB-SubCell"/>
</dbReference>
<dbReference type="InterPro" id="IPR018130">
    <property type="entry name" value="Ribosomal_uS2_CS"/>
</dbReference>
<dbReference type="EMBL" id="SWLG01000004">
    <property type="protein sequence ID" value="TLS38314.1"/>
    <property type="molecule type" value="Genomic_DNA"/>
</dbReference>
<evidence type="ECO:0000256" key="4">
    <source>
        <dbReference type="ARBA" id="ARBA00023136"/>
    </source>
</evidence>
<dbReference type="GO" id="GO:0005840">
    <property type="term" value="C:ribosome"/>
    <property type="evidence" value="ECO:0007669"/>
    <property type="project" value="InterPro"/>
</dbReference>
<dbReference type="GO" id="GO:0003735">
    <property type="term" value="F:structural constituent of ribosome"/>
    <property type="evidence" value="ECO:0007669"/>
    <property type="project" value="InterPro"/>
</dbReference>
<keyword evidence="2 5" id="KW-0812">Transmembrane</keyword>
<dbReference type="InterPro" id="IPR032808">
    <property type="entry name" value="DoxX"/>
</dbReference>
<name>A0A5R9FCN4_9BACL</name>
<comment type="caution">
    <text evidence="6">The sequence shown here is derived from an EMBL/GenBank/DDBJ whole genome shotgun (WGS) entry which is preliminary data.</text>
</comment>
<dbReference type="GO" id="GO:0006412">
    <property type="term" value="P:translation"/>
    <property type="evidence" value="ECO:0007669"/>
    <property type="project" value="InterPro"/>
</dbReference>
<dbReference type="RefSeq" id="WP_138124820.1">
    <property type="nucleotide sequence ID" value="NZ_SWLG01000004.1"/>
</dbReference>
<evidence type="ECO:0000256" key="2">
    <source>
        <dbReference type="ARBA" id="ARBA00022692"/>
    </source>
</evidence>
<dbReference type="OrthoDB" id="26941at2"/>
<evidence type="ECO:0000256" key="3">
    <source>
        <dbReference type="ARBA" id="ARBA00022989"/>
    </source>
</evidence>
<organism evidence="6 7">
    <name type="scientific">Exobacillus caeni</name>
    <dbReference type="NCBI Taxonomy" id="2574798"/>
    <lineage>
        <taxon>Bacteria</taxon>
        <taxon>Bacillati</taxon>
        <taxon>Bacillota</taxon>
        <taxon>Bacilli</taxon>
        <taxon>Bacillales</taxon>
        <taxon>Guptibacillaceae</taxon>
        <taxon>Exobacillus</taxon>
    </lineage>
</organism>
<evidence type="ECO:0000313" key="6">
    <source>
        <dbReference type="EMBL" id="TLS38314.1"/>
    </source>
</evidence>
<dbReference type="PROSITE" id="PS00962">
    <property type="entry name" value="RIBOSOMAL_S2_1"/>
    <property type="match status" value="1"/>
</dbReference>
<gene>
    <name evidence="6" type="ORF">FCL54_07255</name>
</gene>
<dbReference type="PANTHER" id="PTHR39157">
    <property type="entry name" value="INTEGRAL MEMBRANE PROTEIN-RELATED"/>
    <property type="match status" value="1"/>
</dbReference>
<reference evidence="6 7" key="1">
    <citation type="submission" date="2019-04" db="EMBL/GenBank/DDBJ databases">
        <title>Bacillus caeni sp. nov., a bacterium isolated from mangrove sediment.</title>
        <authorList>
            <person name="Huang H."/>
            <person name="Mo K."/>
            <person name="Hu Y."/>
        </authorList>
    </citation>
    <scope>NUCLEOTIDE SEQUENCE [LARGE SCALE GENOMIC DNA]</scope>
    <source>
        <strain evidence="6 7">HB172195</strain>
    </source>
</reference>
<proteinExistence type="predicted"/>
<sequence length="171" mass="18757">MIKFLRENTVAMTLLLVARLYLGYEWVTAGWGKITGGFEASGFLKGAVAQAGGDHPAVQTWWAAFLEGFAIPNIDLFNILVPWGEFLVGLGLILGTFTTFAALMGIVMNFAFLFSGTISTNPMMILLTIFILVAGFNAAKIGLDHWIVPFLKTRGAEITQKRPLLKKLAFR</sequence>
<evidence type="ECO:0000256" key="5">
    <source>
        <dbReference type="SAM" id="Phobius"/>
    </source>
</evidence>
<keyword evidence="4 5" id="KW-0472">Membrane</keyword>
<dbReference type="AlphaFoldDB" id="A0A5R9FCN4"/>
<dbReference type="Proteomes" id="UP000308230">
    <property type="component" value="Unassembled WGS sequence"/>
</dbReference>